<dbReference type="InterPro" id="IPR000719">
    <property type="entry name" value="Prot_kinase_dom"/>
</dbReference>
<name>A0A8B8D9X4_CRAVI</name>
<keyword evidence="8" id="KW-0597">Phosphoprotein</keyword>
<feature type="region of interest" description="Disordered" evidence="22">
    <location>
        <begin position="493"/>
        <end position="513"/>
    </location>
</feature>
<comment type="catalytic activity">
    <reaction evidence="17">
        <text>L-seryl-[protein] + ATP = O-phospho-L-seryl-[protein] + ADP + H(+)</text>
        <dbReference type="Rhea" id="RHEA:17989"/>
        <dbReference type="Rhea" id="RHEA-COMP:9863"/>
        <dbReference type="Rhea" id="RHEA-COMP:11604"/>
        <dbReference type="ChEBI" id="CHEBI:15378"/>
        <dbReference type="ChEBI" id="CHEBI:29999"/>
        <dbReference type="ChEBI" id="CHEBI:30616"/>
        <dbReference type="ChEBI" id="CHEBI:83421"/>
        <dbReference type="ChEBI" id="CHEBI:456216"/>
        <dbReference type="EC" id="2.7.11.22"/>
    </reaction>
</comment>
<dbReference type="AlphaFoldDB" id="A0A8B8D9X4"/>
<evidence type="ECO:0000256" key="11">
    <source>
        <dbReference type="ARBA" id="ARBA00022777"/>
    </source>
</evidence>
<keyword evidence="13" id="KW-0206">Cytoskeleton</keyword>
<dbReference type="PROSITE" id="PS50011">
    <property type="entry name" value="PROTEIN_KINASE_DOM"/>
    <property type="match status" value="1"/>
</dbReference>
<comment type="function">
    <text evidence="18">Mediates phosphorylation of MECP2. May regulate ciliogenesis.</text>
</comment>
<feature type="compositionally biased region" description="Basic and acidic residues" evidence="22">
    <location>
        <begin position="393"/>
        <end position="405"/>
    </location>
</feature>
<keyword evidence="6" id="KW-0963">Cytoplasm</keyword>
<feature type="compositionally biased region" description="Polar residues" evidence="22">
    <location>
        <begin position="317"/>
        <end position="339"/>
    </location>
</feature>
<dbReference type="GO" id="GO:0005813">
    <property type="term" value="C:centrosome"/>
    <property type="evidence" value="ECO:0007669"/>
    <property type="project" value="UniProtKB-SubCell"/>
</dbReference>
<protein>
    <recommendedName>
        <fullName evidence="20">Cyclin-dependent kinase-like 5</fullName>
        <ecNumber evidence="5">2.7.11.22</ecNumber>
    </recommendedName>
</protein>
<feature type="region of interest" description="Disordered" evidence="22">
    <location>
        <begin position="875"/>
        <end position="894"/>
    </location>
</feature>
<dbReference type="InterPro" id="IPR017441">
    <property type="entry name" value="Protein_kinase_ATP_BS"/>
</dbReference>
<feature type="binding site" evidence="21">
    <location>
        <position position="34"/>
    </location>
    <ligand>
        <name>ATP</name>
        <dbReference type="ChEBI" id="CHEBI:30616"/>
    </ligand>
</feature>
<feature type="compositionally biased region" description="Basic and acidic residues" evidence="22">
    <location>
        <begin position="984"/>
        <end position="993"/>
    </location>
</feature>
<evidence type="ECO:0000256" key="10">
    <source>
        <dbReference type="ARBA" id="ARBA00022741"/>
    </source>
</evidence>
<evidence type="ECO:0000256" key="7">
    <source>
        <dbReference type="ARBA" id="ARBA00022527"/>
    </source>
</evidence>
<evidence type="ECO:0000256" key="6">
    <source>
        <dbReference type="ARBA" id="ARBA00022490"/>
    </source>
</evidence>
<dbReference type="CDD" id="cd07833">
    <property type="entry name" value="STKc_CDKL"/>
    <property type="match status" value="1"/>
</dbReference>
<dbReference type="InterPro" id="IPR008271">
    <property type="entry name" value="Ser/Thr_kinase_AS"/>
</dbReference>
<evidence type="ECO:0000256" key="13">
    <source>
        <dbReference type="ARBA" id="ARBA00023212"/>
    </source>
</evidence>
<dbReference type="RefSeq" id="XP_022324344.1">
    <property type="nucleotide sequence ID" value="XM_022468636.1"/>
</dbReference>
<dbReference type="Proteomes" id="UP000694844">
    <property type="component" value="Chromosome 3"/>
</dbReference>
<accession>A0A8B8D9X4</accession>
<dbReference type="Gene3D" id="1.10.510.10">
    <property type="entry name" value="Transferase(Phosphotransferase) domain 1"/>
    <property type="match status" value="1"/>
</dbReference>
<dbReference type="GO" id="GO:0005524">
    <property type="term" value="F:ATP binding"/>
    <property type="evidence" value="ECO:0007669"/>
    <property type="project" value="UniProtKB-UniRule"/>
</dbReference>
<feature type="region of interest" description="Disordered" evidence="22">
    <location>
        <begin position="553"/>
        <end position="578"/>
    </location>
</feature>
<dbReference type="PROSITE" id="PS00107">
    <property type="entry name" value="PROTEIN_KINASE_ATP"/>
    <property type="match status" value="1"/>
</dbReference>
<keyword evidence="7" id="KW-0723">Serine/threonine-protein kinase</keyword>
<evidence type="ECO:0000256" key="12">
    <source>
        <dbReference type="ARBA" id="ARBA00022840"/>
    </source>
</evidence>
<feature type="domain" description="Protein kinase" evidence="23">
    <location>
        <begin position="4"/>
        <end position="288"/>
    </location>
</feature>
<dbReference type="FunFam" id="1.10.510.10:FF:000127">
    <property type="entry name" value="Putative cyclin-dependent kinase-like 5"/>
    <property type="match status" value="1"/>
</dbReference>
<evidence type="ECO:0000256" key="18">
    <source>
        <dbReference type="ARBA" id="ARBA00053703"/>
    </source>
</evidence>
<evidence type="ECO:0000256" key="2">
    <source>
        <dbReference type="ARBA" id="ARBA00004123"/>
    </source>
</evidence>
<dbReference type="SUPFAM" id="SSF56112">
    <property type="entry name" value="Protein kinase-like (PK-like)"/>
    <property type="match status" value="1"/>
</dbReference>
<evidence type="ECO:0000256" key="17">
    <source>
        <dbReference type="ARBA" id="ARBA00048367"/>
    </source>
</evidence>
<dbReference type="EC" id="2.7.11.22" evidence="5"/>
<feature type="compositionally biased region" description="Polar residues" evidence="22">
    <location>
        <begin position="493"/>
        <end position="510"/>
    </location>
</feature>
<dbReference type="GO" id="GO:0004693">
    <property type="term" value="F:cyclin-dependent protein serine/threonine kinase activity"/>
    <property type="evidence" value="ECO:0007669"/>
    <property type="project" value="UniProtKB-EC"/>
</dbReference>
<dbReference type="GO" id="GO:0005634">
    <property type="term" value="C:nucleus"/>
    <property type="evidence" value="ECO:0007669"/>
    <property type="project" value="UniProtKB-SubCell"/>
</dbReference>
<evidence type="ECO:0000256" key="16">
    <source>
        <dbReference type="ARBA" id="ARBA00047811"/>
    </source>
</evidence>
<dbReference type="SMART" id="SM00220">
    <property type="entry name" value="S_TKc"/>
    <property type="match status" value="1"/>
</dbReference>
<dbReference type="InterPro" id="IPR050108">
    <property type="entry name" value="CDK"/>
</dbReference>
<feature type="compositionally biased region" description="Low complexity" evidence="22">
    <location>
        <begin position="560"/>
        <end position="578"/>
    </location>
</feature>
<evidence type="ECO:0000256" key="4">
    <source>
        <dbReference type="ARBA" id="ARBA00006485"/>
    </source>
</evidence>
<feature type="region of interest" description="Disordered" evidence="22">
    <location>
        <begin position="373"/>
        <end position="479"/>
    </location>
</feature>
<gene>
    <name evidence="25" type="primary">LOC111125134</name>
</gene>
<keyword evidence="11" id="KW-0418">Kinase</keyword>
<comment type="catalytic activity">
    <reaction evidence="16">
        <text>L-threonyl-[protein] + ATP = O-phospho-L-threonyl-[protein] + ADP + H(+)</text>
        <dbReference type="Rhea" id="RHEA:46608"/>
        <dbReference type="Rhea" id="RHEA-COMP:11060"/>
        <dbReference type="Rhea" id="RHEA-COMP:11605"/>
        <dbReference type="ChEBI" id="CHEBI:15378"/>
        <dbReference type="ChEBI" id="CHEBI:30013"/>
        <dbReference type="ChEBI" id="CHEBI:30616"/>
        <dbReference type="ChEBI" id="CHEBI:61977"/>
        <dbReference type="ChEBI" id="CHEBI:456216"/>
        <dbReference type="EC" id="2.7.11.22"/>
    </reaction>
</comment>
<evidence type="ECO:0000256" key="14">
    <source>
        <dbReference type="ARBA" id="ARBA00023242"/>
    </source>
</evidence>
<evidence type="ECO:0000256" key="3">
    <source>
        <dbReference type="ARBA" id="ARBA00004300"/>
    </source>
</evidence>
<keyword evidence="14" id="KW-0539">Nucleus</keyword>
<dbReference type="OrthoDB" id="548217at2759"/>
<comment type="subunit">
    <text evidence="19">Interacts with MECP2.</text>
</comment>
<evidence type="ECO:0000256" key="22">
    <source>
        <dbReference type="SAM" id="MobiDB-lite"/>
    </source>
</evidence>
<dbReference type="FunFam" id="3.30.200.20:FF:001093">
    <property type="entry name" value="Cyclin-dependent kinase-like 5"/>
    <property type="match status" value="1"/>
</dbReference>
<feature type="region of interest" description="Disordered" evidence="22">
    <location>
        <begin position="593"/>
        <end position="633"/>
    </location>
</feature>
<reference evidence="25" key="1">
    <citation type="submission" date="2025-08" db="UniProtKB">
        <authorList>
            <consortium name="RefSeq"/>
        </authorList>
    </citation>
    <scope>IDENTIFICATION</scope>
    <source>
        <tissue evidence="25">Whole sample</tissue>
    </source>
</reference>
<feature type="compositionally biased region" description="Polar residues" evidence="22">
    <location>
        <begin position="425"/>
        <end position="448"/>
    </location>
</feature>
<evidence type="ECO:0000256" key="21">
    <source>
        <dbReference type="PROSITE-ProRule" id="PRU10141"/>
    </source>
</evidence>
<dbReference type="GO" id="GO:0045773">
    <property type="term" value="P:positive regulation of axon extension"/>
    <property type="evidence" value="ECO:0007669"/>
    <property type="project" value="TreeGrafter"/>
</dbReference>
<comment type="subcellular location">
    <subcellularLocation>
        <location evidence="1">Cytoplasm</location>
        <location evidence="1">Cytoskeleton</location>
        <location evidence="1">Cilium basal body</location>
    </subcellularLocation>
    <subcellularLocation>
        <location evidence="3">Cytoplasm</location>
        <location evidence="3">Cytoskeleton</location>
        <location evidence="3">Microtubule organizing center</location>
        <location evidence="3">Centrosome</location>
    </subcellularLocation>
    <subcellularLocation>
        <location evidence="2">Nucleus</location>
    </subcellularLocation>
</comment>
<keyword evidence="10 21" id="KW-0547">Nucleotide-binding</keyword>
<dbReference type="PANTHER" id="PTHR24056:SF111">
    <property type="entry name" value="CYCLIN-DEPENDENT KINASE-LIKE 5"/>
    <property type="match status" value="1"/>
</dbReference>
<evidence type="ECO:0000256" key="5">
    <source>
        <dbReference type="ARBA" id="ARBA00012425"/>
    </source>
</evidence>
<dbReference type="GO" id="GO:0032839">
    <property type="term" value="C:dendrite cytoplasm"/>
    <property type="evidence" value="ECO:0007669"/>
    <property type="project" value="TreeGrafter"/>
</dbReference>
<dbReference type="PROSITE" id="PS00108">
    <property type="entry name" value="PROTEIN_KINASE_ST"/>
    <property type="match status" value="1"/>
</dbReference>
<keyword evidence="24" id="KW-1185">Reference proteome</keyword>
<evidence type="ECO:0000256" key="1">
    <source>
        <dbReference type="ARBA" id="ARBA00004120"/>
    </source>
</evidence>
<keyword evidence="9" id="KW-0808">Transferase</keyword>
<dbReference type="InterPro" id="IPR011009">
    <property type="entry name" value="Kinase-like_dom_sf"/>
</dbReference>
<sequence>MNKYEILGVVGEGAYGVVLKCRHKESGEMVAVKKFKDSEENDDVKRTTLRELKMLRTLKQENIVELREAFRRKGKLYLVFEYVERNMLELLEEMPNGVPTEKVKSYTYQLCKAIQWCHCQDIIHRDIKPENLLISKNDTLKLCDFGFARSIHGGLVGVYTDYVATRWYRSPELLLGSAYGKAVDIWSIGCILGELSDGQPLFPGESEIDQLYVIQKIMGPLPSDQMKMFYANPRFSGLKFPSVARPQTLPKRYHGILSGVLIDFMDKTLKLDPNQRYLIEDCLEHEAFRTEHLLNRNQIQLRRINTQSASKKRKNNYTEQLNSENLKNIQNNRPDSGESNEVPRAVVIVERQEEKMDTEDDIYNSPARSKYLKQAKNVSKSNSEKQCNQTDVKVQKDSQKAEKHISTIIEAPPPKSASQKMGGAKSSQGNRSGKVSTQSSSAADTQKNLVGEKSEKGGVSSSVTKPPPSGHGSAKDREKTVITADLKLNLTNGSAISEKTAPSDNSQYRTKTPKVEKVPTIDNKTLKITSDPKHGAIFGDHFGLDSSLDNSSFSGMSAEDSSATSGTYSSATDATGTSYDPLEFAVTHSESKYLKNKDSVKVVPPPSELKLGRNSDPESPVLTPRDPKSSLFINTNRSSTYTVNLQAPNTEIPEAPQPRETASPQHERRKFLDKAMQEELHRIKSSTMRKKSTDKNHQGSFIQTITDRLSDAKLQNSDASSPSYNTNKYRESSFINYGNKQSIKRNRRENYDLSFHREQSNLNTGGPPVQVRSHSKYMALTPEQSALGYPHSRMFPQHENTSWRQAESTNPDWAGSTNTLQQLARKKKKKKFLQVLANNIPVRTVQILANENAGRMTPTSRLHMTPSRASRMDYDFDDENDGQISAREPLQNSIQDYKDIYDNKHRYDKSQINLQKRTKTPIDKGSRLQPLQKPHYLGQQQGVDSLWLHHKSETDARVSEHRSGWLSRPGSVLAEDPPDFFSHTPREQGDLKPVKSGRSRLQGDYRLNRD</sequence>
<dbReference type="GeneID" id="111125134"/>
<dbReference type="GO" id="GO:0050773">
    <property type="term" value="P:regulation of dendrite development"/>
    <property type="evidence" value="ECO:0007669"/>
    <property type="project" value="TreeGrafter"/>
</dbReference>
<feature type="compositionally biased region" description="Polar residues" evidence="22">
    <location>
        <begin position="376"/>
        <end position="392"/>
    </location>
</feature>
<proteinExistence type="inferred from homology"/>
<dbReference type="Pfam" id="PF00069">
    <property type="entry name" value="Pkinase"/>
    <property type="match status" value="1"/>
</dbReference>
<organism evidence="24 25">
    <name type="scientific">Crassostrea virginica</name>
    <name type="common">Eastern oyster</name>
    <dbReference type="NCBI Taxonomy" id="6565"/>
    <lineage>
        <taxon>Eukaryota</taxon>
        <taxon>Metazoa</taxon>
        <taxon>Spiralia</taxon>
        <taxon>Lophotrochozoa</taxon>
        <taxon>Mollusca</taxon>
        <taxon>Bivalvia</taxon>
        <taxon>Autobranchia</taxon>
        <taxon>Pteriomorphia</taxon>
        <taxon>Ostreida</taxon>
        <taxon>Ostreoidea</taxon>
        <taxon>Ostreidae</taxon>
        <taxon>Crassostrea</taxon>
    </lineage>
</organism>
<evidence type="ECO:0000256" key="15">
    <source>
        <dbReference type="ARBA" id="ARBA00023273"/>
    </source>
</evidence>
<evidence type="ECO:0000256" key="8">
    <source>
        <dbReference type="ARBA" id="ARBA00022553"/>
    </source>
</evidence>
<evidence type="ECO:0000313" key="24">
    <source>
        <dbReference type="Proteomes" id="UP000694844"/>
    </source>
</evidence>
<feature type="region of interest" description="Disordered" evidence="22">
    <location>
        <begin position="306"/>
        <end position="344"/>
    </location>
</feature>
<keyword evidence="12 21" id="KW-0067">ATP-binding</keyword>
<evidence type="ECO:0000256" key="19">
    <source>
        <dbReference type="ARBA" id="ARBA00066155"/>
    </source>
</evidence>
<evidence type="ECO:0000259" key="23">
    <source>
        <dbReference type="PROSITE" id="PS50011"/>
    </source>
</evidence>
<evidence type="ECO:0000256" key="20">
    <source>
        <dbReference type="ARBA" id="ARBA00068080"/>
    </source>
</evidence>
<feature type="region of interest" description="Disordered" evidence="22">
    <location>
        <begin position="959"/>
        <end position="1010"/>
    </location>
</feature>
<evidence type="ECO:0000256" key="9">
    <source>
        <dbReference type="ARBA" id="ARBA00022679"/>
    </source>
</evidence>
<dbReference type="Gene3D" id="3.30.200.20">
    <property type="entry name" value="Phosphorylase Kinase, domain 1"/>
    <property type="match status" value="1"/>
</dbReference>
<feature type="region of interest" description="Disordered" evidence="22">
    <location>
        <begin position="648"/>
        <end position="668"/>
    </location>
</feature>
<dbReference type="PANTHER" id="PTHR24056">
    <property type="entry name" value="CELL DIVISION PROTEIN KINASE"/>
    <property type="match status" value="1"/>
</dbReference>
<comment type="similarity">
    <text evidence="4">Belongs to the protein kinase superfamily. CMGC Ser/Thr protein kinase family. CDC2/CDKX subfamily.</text>
</comment>
<keyword evidence="15" id="KW-0966">Cell projection</keyword>
<feature type="compositionally biased region" description="Basic and acidic residues" evidence="22">
    <location>
        <begin position="1001"/>
        <end position="1010"/>
    </location>
</feature>
<evidence type="ECO:0000313" key="25">
    <source>
        <dbReference type="RefSeq" id="XP_022324344.1"/>
    </source>
</evidence>